<dbReference type="CDD" id="cd05121">
    <property type="entry name" value="ABC1_ADCK3-like"/>
    <property type="match status" value="1"/>
</dbReference>
<reference evidence="4 5" key="1">
    <citation type="submission" date="2017-05" db="EMBL/GenBank/DDBJ databases">
        <title>The Genome Sequence of Enterococcus sp. 8G7_MSG3316.</title>
        <authorList>
            <consortium name="The Broad Institute Genomics Platform"/>
            <consortium name="The Broad Institute Genomic Center for Infectious Diseases"/>
            <person name="Earl A."/>
            <person name="Manson A."/>
            <person name="Schwartman J."/>
            <person name="Gilmore M."/>
            <person name="Abouelleil A."/>
            <person name="Cao P."/>
            <person name="Chapman S."/>
            <person name="Cusick C."/>
            <person name="Shea T."/>
            <person name="Young S."/>
            <person name="Neafsey D."/>
            <person name="Nusbaum C."/>
            <person name="Birren B."/>
        </authorList>
    </citation>
    <scope>NUCLEOTIDE SEQUENCE [LARGE SCALE GENOMIC DNA]</scope>
    <source>
        <strain evidence="4 5">8G7_MSG3316</strain>
    </source>
</reference>
<accession>A0A242A9E2</accession>
<dbReference type="Proteomes" id="UP000195043">
    <property type="component" value="Unassembled WGS sequence"/>
</dbReference>
<dbReference type="SUPFAM" id="SSF56112">
    <property type="entry name" value="Protein kinase-like (PK-like)"/>
    <property type="match status" value="1"/>
</dbReference>
<dbReference type="Pfam" id="PF03109">
    <property type="entry name" value="ABC1"/>
    <property type="match status" value="1"/>
</dbReference>
<dbReference type="OrthoDB" id="9795390at2"/>
<evidence type="ECO:0000259" key="3">
    <source>
        <dbReference type="Pfam" id="PF03109"/>
    </source>
</evidence>
<dbReference type="PANTHER" id="PTHR10566:SF113">
    <property type="entry name" value="PROTEIN ACTIVITY OF BC1 COMPLEX KINASE 7, CHLOROPLASTIC"/>
    <property type="match status" value="1"/>
</dbReference>
<dbReference type="AlphaFoldDB" id="A0A242A9E2"/>
<sequence>MTNETIPSRRIRLKQIIQVFMKYKVLQNISKQQHPEMVRQAFEELGPTFIKIGQMLSVRTDLLAPDFAAAFKQLQDNVKSDPFDAVKELVEAELQQPLTAVFASFDQLPVASASIGQAHHAVLLSGKEVIVKVQHPGIIAAIEVDLNLFEKAIPLIRSVPEANVVDLKSVLAEVRRSLANETNFLQEMTNAQEFYRDNQQDPQLSIPKVYPQWCTQKVLVMDYMSGESLNCLLTKDDQAFVYDNQRVKDVKKEIGTLLVKNFMKQVFEDGYFHADPHPGNIFLHVFADQAHRPHPFHLKQRVGVLGGVDYALKWQDETVLPPYQVIFLDFGMMGHLDQSLRSRLADALIALYTQDTQEVGKAVLRLCGNQGSAFDEVVFYQDLQRFVENYYNMPLKEIDLQKVMGQVIKICYDNHLQMNRDITLLIKAFGTLEGVIKALDPDLSMMEVTQPFAQKYFLAQFDIAEELKKSTLATAKSIRALSRIPDRAMAVLDTFATGKHRLNVEIREQKQLLDRLDKMVNRIVIGVILAAVILSSSLLVVASPENGSFVHRMGIFGFCLAFIACLLLAGKYFYDHFRTHE</sequence>
<name>A0A242A9E2_9ENTE</name>
<keyword evidence="5" id="KW-1185">Reference proteome</keyword>
<keyword evidence="2" id="KW-0812">Transmembrane</keyword>
<dbReference type="STRING" id="1834191.A5886_002767"/>
<dbReference type="InterPro" id="IPR011009">
    <property type="entry name" value="Kinase-like_dom_sf"/>
</dbReference>
<feature type="domain" description="ABC1 atypical kinase-like" evidence="3">
    <location>
        <begin position="73"/>
        <end position="361"/>
    </location>
</feature>
<evidence type="ECO:0000313" key="4">
    <source>
        <dbReference type="EMBL" id="OTN77667.1"/>
    </source>
</evidence>
<evidence type="ECO:0000256" key="2">
    <source>
        <dbReference type="SAM" id="Phobius"/>
    </source>
</evidence>
<proteinExistence type="inferred from homology"/>
<keyword evidence="2" id="KW-0472">Membrane</keyword>
<evidence type="ECO:0000256" key="1">
    <source>
        <dbReference type="ARBA" id="ARBA00009670"/>
    </source>
</evidence>
<dbReference type="PANTHER" id="PTHR10566">
    <property type="entry name" value="CHAPERONE-ACTIVITY OF BC1 COMPLEX CABC1 -RELATED"/>
    <property type="match status" value="1"/>
</dbReference>
<gene>
    <name evidence="4" type="ORF">A5886_002767</name>
</gene>
<comment type="similarity">
    <text evidence="1">Belongs to the protein kinase superfamily. ADCK protein kinase family.</text>
</comment>
<comment type="caution">
    <text evidence="4">The sequence shown here is derived from an EMBL/GenBank/DDBJ whole genome shotgun (WGS) entry which is preliminary data.</text>
</comment>
<dbReference type="RefSeq" id="WP_086275667.1">
    <property type="nucleotide sequence ID" value="NZ_NGKU01000001.1"/>
</dbReference>
<feature type="transmembrane region" description="Helical" evidence="2">
    <location>
        <begin position="554"/>
        <end position="574"/>
    </location>
</feature>
<protein>
    <recommendedName>
        <fullName evidence="3">ABC1 atypical kinase-like domain-containing protein</fullName>
    </recommendedName>
</protein>
<evidence type="ECO:0000313" key="5">
    <source>
        <dbReference type="Proteomes" id="UP000195043"/>
    </source>
</evidence>
<keyword evidence="2" id="KW-1133">Transmembrane helix</keyword>
<dbReference type="InterPro" id="IPR004147">
    <property type="entry name" value="ABC1_dom"/>
</dbReference>
<feature type="transmembrane region" description="Helical" evidence="2">
    <location>
        <begin position="519"/>
        <end position="542"/>
    </location>
</feature>
<dbReference type="EMBL" id="NGKU01000001">
    <property type="protein sequence ID" value="OTN77667.1"/>
    <property type="molecule type" value="Genomic_DNA"/>
</dbReference>
<dbReference type="InterPro" id="IPR050154">
    <property type="entry name" value="UbiB_kinase"/>
</dbReference>
<organism evidence="4 5">
    <name type="scientific">Candidatus Enterococcus testudinis</name>
    <dbReference type="NCBI Taxonomy" id="1834191"/>
    <lineage>
        <taxon>Bacteria</taxon>
        <taxon>Bacillati</taxon>
        <taxon>Bacillota</taxon>
        <taxon>Bacilli</taxon>
        <taxon>Lactobacillales</taxon>
        <taxon>Enterococcaceae</taxon>
        <taxon>Enterococcus</taxon>
    </lineage>
</organism>